<evidence type="ECO:0000256" key="10">
    <source>
        <dbReference type="ARBA" id="ARBA00022839"/>
    </source>
</evidence>
<evidence type="ECO:0000256" key="5">
    <source>
        <dbReference type="ARBA" id="ARBA00012161"/>
    </source>
</evidence>
<dbReference type="EMBL" id="VDLU01000003">
    <property type="protein sequence ID" value="TNJ27913.1"/>
    <property type="molecule type" value="Genomic_DNA"/>
</dbReference>
<evidence type="ECO:0000256" key="14">
    <source>
        <dbReference type="ARBA" id="ARBA00023242"/>
    </source>
</evidence>
<dbReference type="Gene3D" id="3.30.420.10">
    <property type="entry name" value="Ribonuclease H-like superfamily/Ribonuclease H"/>
    <property type="match status" value="1"/>
</dbReference>
<comment type="subcellular location">
    <subcellularLocation>
        <location evidence="3">Cytoplasm</location>
    </subcellularLocation>
    <subcellularLocation>
        <location evidence="2">Nucleus</location>
    </subcellularLocation>
</comment>
<dbReference type="GO" id="GO:0004535">
    <property type="term" value="F:poly(A)-specific ribonuclease activity"/>
    <property type="evidence" value="ECO:0007669"/>
    <property type="project" value="UniProtKB-EC"/>
</dbReference>
<evidence type="ECO:0000256" key="3">
    <source>
        <dbReference type="ARBA" id="ARBA00004496"/>
    </source>
</evidence>
<evidence type="ECO:0000256" key="1">
    <source>
        <dbReference type="ARBA" id="ARBA00001663"/>
    </source>
</evidence>
<reference evidence="15 16" key="1">
    <citation type="submission" date="2019-05" db="EMBL/GenBank/DDBJ databases">
        <title>The compact genome of Giardia muris reveals important steps in the evolution of intestinal protozoan parasites.</title>
        <authorList>
            <person name="Xu F."/>
            <person name="Jimenez-Gonzalez A."/>
            <person name="Einarsson E."/>
            <person name="Astvaldsson A."/>
            <person name="Peirasmaki D."/>
            <person name="Eckmann L."/>
            <person name="Andersson J.O."/>
            <person name="Svard S.G."/>
            <person name="Jerlstrom-Hultqvist J."/>
        </authorList>
    </citation>
    <scope>NUCLEOTIDE SEQUENCE [LARGE SCALE GENOMIC DNA]</scope>
    <source>
        <strain evidence="15 16">Roberts-Thomson</strain>
    </source>
</reference>
<keyword evidence="9" id="KW-0378">Hydrolase</keyword>
<dbReference type="InterPro" id="IPR036397">
    <property type="entry name" value="RNaseH_sf"/>
</dbReference>
<gene>
    <name evidence="15" type="ORF">GMRT_16096</name>
</gene>
<dbReference type="InterPro" id="IPR039637">
    <property type="entry name" value="CNOT7/CNOT8/Pop2"/>
</dbReference>
<dbReference type="InterPro" id="IPR012337">
    <property type="entry name" value="RNaseH-like_sf"/>
</dbReference>
<sequence length="263" mass="29352">MTDTPSESAIKDVYAGDVSAAFREIRRLLPKYPVVAIDTEFPGSFNDTDRLALLAARPLLSSYSSAYARFRLNVDSMKLIQFGITLANHQGEFPTPHASWQFNLLFDTEKDISIQGSIALLKEHGLDFERNRREGIHPVVFSYEYLASGLLYNSDLTYVCFHGSYDFGYLISTVLCTDLPTTPLEFNSLLARMFPGPLCDIKVCYSWSSSLANLATECLVERLGTQHQAGSDALVTMKVYQCLRAARGAPRKELLHVLYGLEG</sequence>
<dbReference type="Pfam" id="PF04857">
    <property type="entry name" value="CAF1"/>
    <property type="match status" value="1"/>
</dbReference>
<dbReference type="GO" id="GO:0005737">
    <property type="term" value="C:cytoplasm"/>
    <property type="evidence" value="ECO:0007669"/>
    <property type="project" value="UniProtKB-SubCell"/>
</dbReference>
<keyword evidence="11" id="KW-0694">RNA-binding</keyword>
<evidence type="ECO:0000256" key="9">
    <source>
        <dbReference type="ARBA" id="ARBA00022801"/>
    </source>
</evidence>
<evidence type="ECO:0000256" key="13">
    <source>
        <dbReference type="ARBA" id="ARBA00023163"/>
    </source>
</evidence>
<name>A0A4Z1T1V4_GIAMU</name>
<dbReference type="EC" id="3.1.13.4" evidence="5"/>
<comment type="similarity">
    <text evidence="4">Belongs to the CAF1 family.</text>
</comment>
<dbReference type="GO" id="GO:0005634">
    <property type="term" value="C:nucleus"/>
    <property type="evidence" value="ECO:0007669"/>
    <property type="project" value="UniProtKB-SubCell"/>
</dbReference>
<evidence type="ECO:0000313" key="16">
    <source>
        <dbReference type="Proteomes" id="UP000315496"/>
    </source>
</evidence>
<dbReference type="Proteomes" id="UP000315496">
    <property type="component" value="Chromosome 3"/>
</dbReference>
<dbReference type="VEuPathDB" id="GiardiaDB:GMRT_16096"/>
<keyword evidence="13" id="KW-0804">Transcription</keyword>
<keyword evidence="7" id="KW-0540">Nuclease</keyword>
<keyword evidence="8" id="KW-0479">Metal-binding</keyword>
<dbReference type="GO" id="GO:0030014">
    <property type="term" value="C:CCR4-NOT complex"/>
    <property type="evidence" value="ECO:0007669"/>
    <property type="project" value="InterPro"/>
</dbReference>
<organism evidence="15 16">
    <name type="scientific">Giardia muris</name>
    <dbReference type="NCBI Taxonomy" id="5742"/>
    <lineage>
        <taxon>Eukaryota</taxon>
        <taxon>Metamonada</taxon>
        <taxon>Diplomonadida</taxon>
        <taxon>Hexamitidae</taxon>
        <taxon>Giardiinae</taxon>
        <taxon>Giardia</taxon>
    </lineage>
</organism>
<keyword evidence="12" id="KW-0805">Transcription regulation</keyword>
<evidence type="ECO:0000256" key="7">
    <source>
        <dbReference type="ARBA" id="ARBA00022722"/>
    </source>
</evidence>
<evidence type="ECO:0000256" key="8">
    <source>
        <dbReference type="ARBA" id="ARBA00022723"/>
    </source>
</evidence>
<comment type="caution">
    <text evidence="15">The sequence shown here is derived from an EMBL/GenBank/DDBJ whole genome shotgun (WGS) entry which is preliminary data.</text>
</comment>
<evidence type="ECO:0000256" key="11">
    <source>
        <dbReference type="ARBA" id="ARBA00022884"/>
    </source>
</evidence>
<evidence type="ECO:0000256" key="4">
    <source>
        <dbReference type="ARBA" id="ARBA00008372"/>
    </source>
</evidence>
<dbReference type="InterPro" id="IPR006941">
    <property type="entry name" value="RNase_CAF1"/>
</dbReference>
<dbReference type="GO" id="GO:0003723">
    <property type="term" value="F:RNA binding"/>
    <property type="evidence" value="ECO:0007669"/>
    <property type="project" value="UniProtKB-KW"/>
</dbReference>
<dbReference type="AlphaFoldDB" id="A0A4Z1T1V4"/>
<keyword evidence="14" id="KW-0539">Nucleus</keyword>
<dbReference type="SUPFAM" id="SSF53098">
    <property type="entry name" value="Ribonuclease H-like"/>
    <property type="match status" value="1"/>
</dbReference>
<keyword evidence="10" id="KW-0269">Exonuclease</keyword>
<evidence type="ECO:0000256" key="2">
    <source>
        <dbReference type="ARBA" id="ARBA00004123"/>
    </source>
</evidence>
<comment type="catalytic activity">
    <reaction evidence="1">
        <text>Exonucleolytic cleavage of poly(A) to 5'-AMP.</text>
        <dbReference type="EC" id="3.1.13.4"/>
    </reaction>
</comment>
<keyword evidence="16" id="KW-1185">Reference proteome</keyword>
<keyword evidence="6" id="KW-0963">Cytoplasm</keyword>
<dbReference type="OrthoDB" id="1164111at2759"/>
<evidence type="ECO:0000313" key="15">
    <source>
        <dbReference type="EMBL" id="TNJ27913.1"/>
    </source>
</evidence>
<dbReference type="GO" id="GO:0046872">
    <property type="term" value="F:metal ion binding"/>
    <property type="evidence" value="ECO:0007669"/>
    <property type="project" value="UniProtKB-KW"/>
</dbReference>
<protein>
    <recommendedName>
        <fullName evidence="5">poly(A)-specific ribonuclease</fullName>
        <ecNumber evidence="5">3.1.13.4</ecNumber>
    </recommendedName>
</protein>
<evidence type="ECO:0000256" key="6">
    <source>
        <dbReference type="ARBA" id="ARBA00022490"/>
    </source>
</evidence>
<proteinExistence type="inferred from homology"/>
<accession>A0A4Z1T1V4</accession>
<evidence type="ECO:0000256" key="12">
    <source>
        <dbReference type="ARBA" id="ARBA00023015"/>
    </source>
</evidence>
<dbReference type="PANTHER" id="PTHR10797">
    <property type="entry name" value="CCR4-NOT TRANSCRIPTION COMPLEX SUBUNIT"/>
    <property type="match status" value="1"/>
</dbReference>